<feature type="domain" description="Zinc finger PHD-type" evidence="5">
    <location>
        <begin position="164"/>
        <end position="239"/>
    </location>
</feature>
<name>A0AAQ3UF58_PASNO</name>
<dbReference type="PANTHER" id="PTHR46235">
    <property type="entry name" value="PHD FINGER-CONTAINING PROTEIN DDB_G0268158"/>
    <property type="match status" value="1"/>
</dbReference>
<keyword evidence="1" id="KW-0479">Metal-binding</keyword>
<dbReference type="InterPro" id="IPR013083">
    <property type="entry name" value="Znf_RING/FYVE/PHD"/>
</dbReference>
<dbReference type="Proteomes" id="UP001341281">
    <property type="component" value="Chromosome 08"/>
</dbReference>
<dbReference type="SMART" id="SM00249">
    <property type="entry name" value="PHD"/>
    <property type="match status" value="3"/>
</dbReference>
<sequence>MAPVESPRNHRRPQRGGGIERESNKPKPGADGDDFCAICDNGGDVTCCEGGCQRSFHLADENSKICRLILGIDKEKAKMILADDKDFICKNCKYKQHQCFACGKLGSSDLSSEAEVFQCEVDDCGHFYHPKCAAELLYPDSEQAPLFEVHVAAGEKFTCPRHECIVCKGGEDKNDWDMQFAVCRRCPTTYHRKCLPSNIPFETKKGPNGYMQRAWDKWEGPDESTIPRDRILIYCMKHDIQKKLKTPKLNHIIFPDAKKVRVPKILDGSTTEEDIPEEAELLDKKSPEPSQSPRPVRTDENQCSCSSPIDSFAPDSLFRHPHPGTCGWLGD</sequence>
<dbReference type="Pfam" id="PF22908">
    <property type="entry name" value="PHD_NSD"/>
    <property type="match status" value="1"/>
</dbReference>
<dbReference type="AlphaFoldDB" id="A0AAQ3UF58"/>
<dbReference type="Gene3D" id="3.30.40.10">
    <property type="entry name" value="Zinc/RING finger domain, C3HC4 (zinc finger)"/>
    <property type="match status" value="2"/>
</dbReference>
<protein>
    <recommendedName>
        <fullName evidence="5">Zinc finger PHD-type domain-containing protein</fullName>
    </recommendedName>
</protein>
<accession>A0AAQ3UF58</accession>
<keyword evidence="7" id="KW-1185">Reference proteome</keyword>
<evidence type="ECO:0000256" key="4">
    <source>
        <dbReference type="SAM" id="MobiDB-lite"/>
    </source>
</evidence>
<dbReference type="EMBL" id="CP144752">
    <property type="protein sequence ID" value="WVZ89018.1"/>
    <property type="molecule type" value="Genomic_DNA"/>
</dbReference>
<feature type="region of interest" description="Disordered" evidence="4">
    <location>
        <begin position="268"/>
        <end position="321"/>
    </location>
</feature>
<keyword evidence="2" id="KW-0863">Zinc-finger</keyword>
<evidence type="ECO:0000313" key="6">
    <source>
        <dbReference type="EMBL" id="WVZ89017.1"/>
    </source>
</evidence>
<evidence type="ECO:0000259" key="5">
    <source>
        <dbReference type="SMART" id="SM00249"/>
    </source>
</evidence>
<keyword evidence="3" id="KW-0862">Zinc</keyword>
<feature type="compositionally biased region" description="Basic and acidic residues" evidence="4">
    <location>
        <begin position="18"/>
        <end position="28"/>
    </location>
</feature>
<proteinExistence type="predicted"/>
<evidence type="ECO:0000313" key="7">
    <source>
        <dbReference type="Proteomes" id="UP001341281"/>
    </source>
</evidence>
<dbReference type="EMBL" id="CP144752">
    <property type="protein sequence ID" value="WVZ89017.1"/>
    <property type="molecule type" value="Genomic_DNA"/>
</dbReference>
<evidence type="ECO:0000256" key="2">
    <source>
        <dbReference type="ARBA" id="ARBA00022771"/>
    </source>
</evidence>
<dbReference type="PANTHER" id="PTHR46235:SF8">
    <property type="entry name" value="ZINC FINGER PHD-TYPE DOMAIN-CONTAINING PROTEIN"/>
    <property type="match status" value="1"/>
</dbReference>
<feature type="region of interest" description="Disordered" evidence="4">
    <location>
        <begin position="1"/>
        <end position="28"/>
    </location>
</feature>
<gene>
    <name evidence="6" type="ORF">U9M48_035481</name>
</gene>
<dbReference type="CDD" id="cd15565">
    <property type="entry name" value="PHD2_NSD"/>
    <property type="match status" value="1"/>
</dbReference>
<feature type="compositionally biased region" description="Acidic residues" evidence="4">
    <location>
        <begin position="270"/>
        <end position="280"/>
    </location>
</feature>
<reference evidence="6 7" key="1">
    <citation type="submission" date="2024-02" db="EMBL/GenBank/DDBJ databases">
        <title>High-quality chromosome-scale genome assembly of Pensacola bahiagrass (Paspalum notatum Flugge var. saurae).</title>
        <authorList>
            <person name="Vega J.M."/>
            <person name="Podio M."/>
            <person name="Orjuela J."/>
            <person name="Siena L.A."/>
            <person name="Pessino S.C."/>
            <person name="Combes M.C."/>
            <person name="Mariac C."/>
            <person name="Albertini E."/>
            <person name="Pupilli F."/>
            <person name="Ortiz J.P.A."/>
            <person name="Leblanc O."/>
        </authorList>
    </citation>
    <scope>NUCLEOTIDE SEQUENCE [LARGE SCALE GENOMIC DNA]</scope>
    <source>
        <strain evidence="6">R1</strain>
        <tissue evidence="6">Leaf</tissue>
    </source>
</reference>
<evidence type="ECO:0000256" key="1">
    <source>
        <dbReference type="ARBA" id="ARBA00022723"/>
    </source>
</evidence>
<feature type="domain" description="Zinc finger PHD-type" evidence="5">
    <location>
        <begin position="98"/>
        <end position="163"/>
    </location>
</feature>
<dbReference type="InterPro" id="IPR001965">
    <property type="entry name" value="Znf_PHD"/>
</dbReference>
<dbReference type="InterPro" id="IPR055198">
    <property type="entry name" value="NSD_PHD"/>
</dbReference>
<feature type="domain" description="Zinc finger PHD-type" evidence="5">
    <location>
        <begin position="35"/>
        <end position="93"/>
    </location>
</feature>
<organism evidence="6 7">
    <name type="scientific">Paspalum notatum var. saurae</name>
    <dbReference type="NCBI Taxonomy" id="547442"/>
    <lineage>
        <taxon>Eukaryota</taxon>
        <taxon>Viridiplantae</taxon>
        <taxon>Streptophyta</taxon>
        <taxon>Embryophyta</taxon>
        <taxon>Tracheophyta</taxon>
        <taxon>Spermatophyta</taxon>
        <taxon>Magnoliopsida</taxon>
        <taxon>Liliopsida</taxon>
        <taxon>Poales</taxon>
        <taxon>Poaceae</taxon>
        <taxon>PACMAD clade</taxon>
        <taxon>Panicoideae</taxon>
        <taxon>Andropogonodae</taxon>
        <taxon>Paspaleae</taxon>
        <taxon>Paspalinae</taxon>
        <taxon>Paspalum</taxon>
    </lineage>
</organism>
<dbReference type="GO" id="GO:0008270">
    <property type="term" value="F:zinc ion binding"/>
    <property type="evidence" value="ECO:0007669"/>
    <property type="project" value="UniProtKB-KW"/>
</dbReference>
<evidence type="ECO:0000256" key="3">
    <source>
        <dbReference type="ARBA" id="ARBA00022833"/>
    </source>
</evidence>